<dbReference type="OrthoDB" id="3545916at2759"/>
<dbReference type="AlphaFoldDB" id="A0A6A6ZJP8"/>
<protein>
    <submittedName>
        <fullName evidence="1">Uncharacterized protein</fullName>
    </submittedName>
</protein>
<evidence type="ECO:0000313" key="2">
    <source>
        <dbReference type="Proteomes" id="UP000799424"/>
    </source>
</evidence>
<dbReference type="EMBL" id="MU006239">
    <property type="protein sequence ID" value="KAF2820899.1"/>
    <property type="molecule type" value="Genomic_DNA"/>
</dbReference>
<organism evidence="1 2">
    <name type="scientific">Ophiobolus disseminans</name>
    <dbReference type="NCBI Taxonomy" id="1469910"/>
    <lineage>
        <taxon>Eukaryota</taxon>
        <taxon>Fungi</taxon>
        <taxon>Dikarya</taxon>
        <taxon>Ascomycota</taxon>
        <taxon>Pezizomycotina</taxon>
        <taxon>Dothideomycetes</taxon>
        <taxon>Pleosporomycetidae</taxon>
        <taxon>Pleosporales</taxon>
        <taxon>Pleosporineae</taxon>
        <taxon>Phaeosphaeriaceae</taxon>
        <taxon>Ophiobolus</taxon>
    </lineage>
</organism>
<sequence length="268" mass="30726">MYSKISKVHKELESRFVSVDSRFTYLIEQLVIPYAAAKGLKWDDQTKDTVDVVMDPLVSDALEAGNLREQVQVLQKDTFARIEKGEAISDEQLAQDFRNLIELVKTLSRTIRLNEQVDVEAVKSLENRVIRRKSVLIHGVAGRHWDSRPAKKCMIEAWVWSVFLYFVFDTPFSILGTEASEVKKVWTSIFGADHADQWPTSSSLCETWRCTTMNYVFAKMIAQEVVTQVKTHEKPTVLEESVLELRNNISIVIETTLDSSYFRSCRPA</sequence>
<accession>A0A6A6ZJP8</accession>
<keyword evidence="2" id="KW-1185">Reference proteome</keyword>
<name>A0A6A6ZJP8_9PLEO</name>
<gene>
    <name evidence="1" type="ORF">CC86DRAFT_386926</name>
</gene>
<dbReference type="Proteomes" id="UP000799424">
    <property type="component" value="Unassembled WGS sequence"/>
</dbReference>
<reference evidence="1" key="1">
    <citation type="journal article" date="2020" name="Stud. Mycol.">
        <title>101 Dothideomycetes genomes: a test case for predicting lifestyles and emergence of pathogens.</title>
        <authorList>
            <person name="Haridas S."/>
            <person name="Albert R."/>
            <person name="Binder M."/>
            <person name="Bloem J."/>
            <person name="Labutti K."/>
            <person name="Salamov A."/>
            <person name="Andreopoulos B."/>
            <person name="Baker S."/>
            <person name="Barry K."/>
            <person name="Bills G."/>
            <person name="Bluhm B."/>
            <person name="Cannon C."/>
            <person name="Castanera R."/>
            <person name="Culley D."/>
            <person name="Daum C."/>
            <person name="Ezra D."/>
            <person name="Gonzalez J."/>
            <person name="Henrissat B."/>
            <person name="Kuo A."/>
            <person name="Liang C."/>
            <person name="Lipzen A."/>
            <person name="Lutzoni F."/>
            <person name="Magnuson J."/>
            <person name="Mondo S."/>
            <person name="Nolan M."/>
            <person name="Ohm R."/>
            <person name="Pangilinan J."/>
            <person name="Park H.-J."/>
            <person name="Ramirez L."/>
            <person name="Alfaro M."/>
            <person name="Sun H."/>
            <person name="Tritt A."/>
            <person name="Yoshinaga Y."/>
            <person name="Zwiers L.-H."/>
            <person name="Turgeon B."/>
            <person name="Goodwin S."/>
            <person name="Spatafora J."/>
            <person name="Crous P."/>
            <person name="Grigoriev I."/>
        </authorList>
    </citation>
    <scope>NUCLEOTIDE SEQUENCE</scope>
    <source>
        <strain evidence="1">CBS 113818</strain>
    </source>
</reference>
<evidence type="ECO:0000313" key="1">
    <source>
        <dbReference type="EMBL" id="KAF2820899.1"/>
    </source>
</evidence>
<proteinExistence type="predicted"/>